<dbReference type="InterPro" id="IPR051784">
    <property type="entry name" value="Nod_factor_ABC_transporter"/>
</dbReference>
<sequence>MSSRAAVPAAGALAVVRAEVGKGLRVQLAHPLGHVITLLISMTMYLGLQFVMGQGELRRDLLPQTLVAIGGYWFLQYAGLVMVADLIEEKRTGTFAQSQMSSAPPWVPMLGRLITASLFGLAVAAAASLVPALAAGIPVPLRWPAAVPYALLVLNVLAFTFLLAALALTTPMIGVLQSLAASLVLLLNGSFLPLALYPDWLALVARFLPTTLAIEATTGVLFQGRSLGDLWGDGTLPWSLAYTLALAVLSAALFVRNHRRAVREGRLGQY</sequence>
<evidence type="ECO:0000256" key="1">
    <source>
        <dbReference type="ARBA" id="ARBA00004141"/>
    </source>
</evidence>
<evidence type="ECO:0000256" key="2">
    <source>
        <dbReference type="ARBA" id="ARBA00022692"/>
    </source>
</evidence>
<comment type="subcellular location">
    <subcellularLocation>
        <location evidence="1">Membrane</location>
        <topology evidence="1">Multi-pass membrane protein</topology>
    </subcellularLocation>
</comment>
<keyword evidence="2 5" id="KW-0812">Transmembrane</keyword>
<feature type="transmembrane region" description="Helical" evidence="5">
    <location>
        <begin position="65"/>
        <end position="87"/>
    </location>
</feature>
<evidence type="ECO:0000259" key="6">
    <source>
        <dbReference type="Pfam" id="PF01061"/>
    </source>
</evidence>
<evidence type="ECO:0000256" key="5">
    <source>
        <dbReference type="SAM" id="Phobius"/>
    </source>
</evidence>
<proteinExistence type="predicted"/>
<feature type="transmembrane region" description="Helical" evidence="5">
    <location>
        <begin position="107"/>
        <end position="134"/>
    </location>
</feature>
<keyword evidence="8" id="KW-1185">Reference proteome</keyword>
<feature type="transmembrane region" description="Helical" evidence="5">
    <location>
        <begin position="236"/>
        <end position="255"/>
    </location>
</feature>
<organism evidence="7 8">
    <name type="scientific">Actinomadura rugatobispora</name>
    <dbReference type="NCBI Taxonomy" id="1994"/>
    <lineage>
        <taxon>Bacteria</taxon>
        <taxon>Bacillati</taxon>
        <taxon>Actinomycetota</taxon>
        <taxon>Actinomycetes</taxon>
        <taxon>Streptosporangiales</taxon>
        <taxon>Thermomonosporaceae</taxon>
        <taxon>Actinomadura</taxon>
    </lineage>
</organism>
<evidence type="ECO:0000256" key="3">
    <source>
        <dbReference type="ARBA" id="ARBA00022989"/>
    </source>
</evidence>
<gene>
    <name evidence="7" type="ORF">ACFPZN_54900</name>
</gene>
<evidence type="ECO:0000256" key="4">
    <source>
        <dbReference type="ARBA" id="ARBA00023136"/>
    </source>
</evidence>
<keyword evidence="4 5" id="KW-0472">Membrane</keyword>
<evidence type="ECO:0000313" key="8">
    <source>
        <dbReference type="Proteomes" id="UP001596074"/>
    </source>
</evidence>
<dbReference type="RefSeq" id="WP_378293183.1">
    <property type="nucleotide sequence ID" value="NZ_JBHSON010000180.1"/>
</dbReference>
<feature type="transmembrane region" description="Helical" evidence="5">
    <location>
        <begin position="146"/>
        <end position="168"/>
    </location>
</feature>
<feature type="transmembrane region" description="Helical" evidence="5">
    <location>
        <begin position="174"/>
        <end position="196"/>
    </location>
</feature>
<feature type="transmembrane region" description="Helical" evidence="5">
    <location>
        <begin position="34"/>
        <end position="53"/>
    </location>
</feature>
<dbReference type="Pfam" id="PF01061">
    <property type="entry name" value="ABC2_membrane"/>
    <property type="match status" value="1"/>
</dbReference>
<dbReference type="Proteomes" id="UP001596074">
    <property type="component" value="Unassembled WGS sequence"/>
</dbReference>
<dbReference type="InterPro" id="IPR013525">
    <property type="entry name" value="ABC2_TM"/>
</dbReference>
<dbReference type="EMBL" id="JBHSON010000180">
    <property type="protein sequence ID" value="MFC5754763.1"/>
    <property type="molecule type" value="Genomic_DNA"/>
</dbReference>
<reference evidence="8" key="1">
    <citation type="journal article" date="2019" name="Int. J. Syst. Evol. Microbiol.">
        <title>The Global Catalogue of Microorganisms (GCM) 10K type strain sequencing project: providing services to taxonomists for standard genome sequencing and annotation.</title>
        <authorList>
            <consortium name="The Broad Institute Genomics Platform"/>
            <consortium name="The Broad Institute Genome Sequencing Center for Infectious Disease"/>
            <person name="Wu L."/>
            <person name="Ma J."/>
        </authorList>
    </citation>
    <scope>NUCLEOTIDE SEQUENCE [LARGE SCALE GENOMIC DNA]</scope>
    <source>
        <strain evidence="8">KCTC 42087</strain>
    </source>
</reference>
<name>A0ABW1AJQ2_9ACTN</name>
<evidence type="ECO:0000313" key="7">
    <source>
        <dbReference type="EMBL" id="MFC5754763.1"/>
    </source>
</evidence>
<protein>
    <submittedName>
        <fullName evidence="7">ABC transporter permease</fullName>
    </submittedName>
</protein>
<feature type="domain" description="ABC-2 type transporter transmembrane" evidence="6">
    <location>
        <begin position="33"/>
        <end position="222"/>
    </location>
</feature>
<comment type="caution">
    <text evidence="7">The sequence shown here is derived from an EMBL/GenBank/DDBJ whole genome shotgun (WGS) entry which is preliminary data.</text>
</comment>
<keyword evidence="3 5" id="KW-1133">Transmembrane helix</keyword>
<dbReference type="PANTHER" id="PTHR43229:SF6">
    <property type="entry name" value="ABC-TYPE MULTIDRUG TRANSPORT SYSTEM, PERMEASE COMPONENT"/>
    <property type="match status" value="1"/>
</dbReference>
<dbReference type="PANTHER" id="PTHR43229">
    <property type="entry name" value="NODULATION PROTEIN J"/>
    <property type="match status" value="1"/>
</dbReference>
<accession>A0ABW1AJQ2</accession>